<feature type="compositionally biased region" description="Basic and acidic residues" evidence="1">
    <location>
        <begin position="1"/>
        <end position="15"/>
    </location>
</feature>
<protein>
    <submittedName>
        <fullName evidence="2">Uncharacterized protein</fullName>
    </submittedName>
</protein>
<sequence length="495" mass="55504">MPNDTPKVRGPKDGKIVTASFDPISKKDNGKSRFPSLVPTHDLVLLSIKGNEYCAGDYLGAIVQQAVATHQPPDDYSGPKGKTTFLIADEIYWHNLKDKTLPPDEGDILTLKKSALEEGELYFENNLGAFLAPLGMTVDVFKSKYPDKSMDEKISIINQLALEQGKNFEIVRWHTWITQRDFDKTLKEILPYYDEVEGLRVAVDESVSDFVKRHCKVGDDPGVWTERSRGYLKEESPSIMLLAAYLGYNFIIYPGGILPPFEATKEYFIVDKHTARIEKGESVKSECTHNKFCLHSENPSRLVNWLKVNFVRSHGNTKTQETTKTKEGANPSSGGVIEHQEVIKPQEVTTSDITRPEVTKLRAIKFFDQSKPSVSPRKGLGNPKTDGVDTDIIDVKEDGIVLELVPKKETIISSIVQGVTQALESHFPPQKSGKLEKRTPTPLTQIFEGITQGVLSSNQISMQDKVSFLTELIDTYMMNHSEEPRHVPVRMPMIS</sequence>
<gene>
    <name evidence="2" type="ORF">A6J39_007825</name>
</gene>
<evidence type="ECO:0000313" key="2">
    <source>
        <dbReference type="EMBL" id="PNL61129.1"/>
    </source>
</evidence>
<reference evidence="2" key="1">
    <citation type="submission" date="2017-12" db="EMBL/GenBank/DDBJ databases">
        <title>FDA dAtabase for Regulatory Grade micrObial Sequences (FDA-ARGOS): Supporting development and validation of Infectious Disease Dx tests.</title>
        <authorList>
            <person name="Kerrigan L."/>
            <person name="Tallon L.J."/>
            <person name="Sadzewicz L."/>
            <person name="Sengamalay N."/>
            <person name="Ott S."/>
            <person name="Godinez A."/>
            <person name="Nagaraj S."/>
            <person name="Vavikolanu K."/>
            <person name="Vyas G."/>
            <person name="Nadendla S."/>
            <person name="Aluvathingal J."/>
            <person name="Sichtig H."/>
        </authorList>
    </citation>
    <scope>NUCLEOTIDE SEQUENCE [LARGE SCALE GENOMIC DNA]</scope>
    <source>
        <strain evidence="2">FDAARGOS_200</strain>
    </source>
</reference>
<evidence type="ECO:0000256" key="1">
    <source>
        <dbReference type="SAM" id="MobiDB-lite"/>
    </source>
</evidence>
<dbReference type="RefSeq" id="WP_019235586.1">
    <property type="nucleotide sequence ID" value="NZ_CAAAHR010000079.1"/>
</dbReference>
<dbReference type="GO" id="GO:0016755">
    <property type="term" value="F:aminoacyltransferase activity"/>
    <property type="evidence" value="ECO:0007669"/>
    <property type="project" value="InterPro"/>
</dbReference>
<dbReference type="GeneID" id="98066531"/>
<feature type="region of interest" description="Disordered" evidence="1">
    <location>
        <begin position="316"/>
        <end position="335"/>
    </location>
</feature>
<accession>A0AAX0WVY7</accession>
<dbReference type="EMBL" id="NBTX02000004">
    <property type="protein sequence ID" value="PNL61129.1"/>
    <property type="molecule type" value="Genomic_DNA"/>
</dbReference>
<dbReference type="InterPro" id="IPR038622">
    <property type="entry name" value="CDPS_sf"/>
</dbReference>
<proteinExistence type="predicted"/>
<keyword evidence="3" id="KW-1185">Reference proteome</keyword>
<dbReference type="AlphaFoldDB" id="A0AAX0WVY7"/>
<feature type="region of interest" description="Disordered" evidence="1">
    <location>
        <begin position="1"/>
        <end position="24"/>
    </location>
</feature>
<dbReference type="Proteomes" id="UP000192511">
    <property type="component" value="Unassembled WGS sequence"/>
</dbReference>
<comment type="caution">
    <text evidence="2">The sequence shown here is derived from an EMBL/GenBank/DDBJ whole genome shotgun (WGS) entry which is preliminary data.</text>
</comment>
<organism evidence="2 3">
    <name type="scientific">Legionella anisa</name>
    <dbReference type="NCBI Taxonomy" id="28082"/>
    <lineage>
        <taxon>Bacteria</taxon>
        <taxon>Pseudomonadati</taxon>
        <taxon>Pseudomonadota</taxon>
        <taxon>Gammaproteobacteria</taxon>
        <taxon>Legionellales</taxon>
        <taxon>Legionellaceae</taxon>
        <taxon>Legionella</taxon>
    </lineage>
</organism>
<dbReference type="Gene3D" id="3.40.50.11710">
    <property type="entry name" value="Cyclodipeptide synthase"/>
    <property type="match status" value="1"/>
</dbReference>
<evidence type="ECO:0000313" key="3">
    <source>
        <dbReference type="Proteomes" id="UP000192511"/>
    </source>
</evidence>
<name>A0AAX0WVY7_9GAMM</name>